<gene>
    <name evidence="3" type="ORF">CHS0354_006083</name>
</gene>
<accession>A0AAE0STH2</accession>
<evidence type="ECO:0000313" key="4">
    <source>
        <dbReference type="Proteomes" id="UP001195483"/>
    </source>
</evidence>
<evidence type="ECO:0000256" key="1">
    <source>
        <dbReference type="ARBA" id="ARBA00008738"/>
    </source>
</evidence>
<name>A0AAE0STH2_9BIVA</name>
<evidence type="ECO:0000256" key="2">
    <source>
        <dbReference type="SAM" id="MobiDB-lite"/>
    </source>
</evidence>
<keyword evidence="4" id="KW-1185">Reference proteome</keyword>
<sequence length="245" mass="28785">MSDYDAADSVSTESKKTSKEEPEYITTAMADFRRHENIERRKPCYPVVNDHFFHDKFDSQTSYALTYKPHNITIPEKPLWGRKPVYKHPQGGMILESRYMKDYTDPKVIHPVAPIRPPAGMKNISGDGDIQMQPYTTYSLNYQEWKNARPATLCPQDFKLYEPPTEKMICESTQKEHFKGEYMIPRQPCRHISEHRLDDQVKRPMYFNTSYQENFKVPERPKSGPTAAEEGRKFRIKSRAWRANI</sequence>
<dbReference type="GO" id="GO:0008017">
    <property type="term" value="F:microtubule binding"/>
    <property type="evidence" value="ECO:0007669"/>
    <property type="project" value="InterPro"/>
</dbReference>
<reference evidence="3" key="1">
    <citation type="journal article" date="2021" name="Genome Biol. Evol.">
        <title>A High-Quality Reference Genome for a Parasitic Bivalve with Doubly Uniparental Inheritance (Bivalvia: Unionida).</title>
        <authorList>
            <person name="Smith C.H."/>
        </authorList>
    </citation>
    <scope>NUCLEOTIDE SEQUENCE</scope>
    <source>
        <strain evidence="3">CHS0354</strain>
    </source>
</reference>
<protein>
    <submittedName>
        <fullName evidence="3">Uncharacterized protein</fullName>
    </submittedName>
</protein>
<feature type="compositionally biased region" description="Basic and acidic residues" evidence="2">
    <location>
        <begin position="13"/>
        <end position="22"/>
    </location>
</feature>
<reference evidence="3" key="2">
    <citation type="journal article" date="2021" name="Genome Biol. Evol.">
        <title>Developing a high-quality reference genome for a parasitic bivalve with doubly uniparental inheritance (Bivalvia: Unionida).</title>
        <authorList>
            <person name="Smith C.H."/>
        </authorList>
    </citation>
    <scope>NUCLEOTIDE SEQUENCE</scope>
    <source>
        <strain evidence="3">CHS0354</strain>
        <tissue evidence="3">Mantle</tissue>
    </source>
</reference>
<proteinExistence type="inferred from homology"/>
<comment type="caution">
    <text evidence="3">The sequence shown here is derived from an EMBL/GenBank/DDBJ whole genome shotgun (WGS) entry which is preliminary data.</text>
</comment>
<comment type="similarity">
    <text evidence="1">Belongs to the FAM154 family.</text>
</comment>
<dbReference type="AlphaFoldDB" id="A0AAE0STH2"/>
<reference evidence="3" key="3">
    <citation type="submission" date="2023-05" db="EMBL/GenBank/DDBJ databases">
        <authorList>
            <person name="Smith C.H."/>
        </authorList>
    </citation>
    <scope>NUCLEOTIDE SEQUENCE</scope>
    <source>
        <strain evidence="3">CHS0354</strain>
        <tissue evidence="3">Mantle</tissue>
    </source>
</reference>
<dbReference type="PANTHER" id="PTHR31516">
    <property type="entry name" value="STABILIZER OF AXONEMAL MICROTUBULES 2"/>
    <property type="match status" value="1"/>
</dbReference>
<organism evidence="3 4">
    <name type="scientific">Potamilus streckersoni</name>
    <dbReference type="NCBI Taxonomy" id="2493646"/>
    <lineage>
        <taxon>Eukaryota</taxon>
        <taxon>Metazoa</taxon>
        <taxon>Spiralia</taxon>
        <taxon>Lophotrochozoa</taxon>
        <taxon>Mollusca</taxon>
        <taxon>Bivalvia</taxon>
        <taxon>Autobranchia</taxon>
        <taxon>Heteroconchia</taxon>
        <taxon>Palaeoheterodonta</taxon>
        <taxon>Unionida</taxon>
        <taxon>Unionoidea</taxon>
        <taxon>Unionidae</taxon>
        <taxon>Ambleminae</taxon>
        <taxon>Lampsilini</taxon>
        <taxon>Potamilus</taxon>
    </lineage>
</organism>
<dbReference type="Proteomes" id="UP001195483">
    <property type="component" value="Unassembled WGS sequence"/>
</dbReference>
<dbReference type="PANTHER" id="PTHR31516:SF17">
    <property type="entry name" value="STABILIZER OF AXONEMAL MICROTUBULES 2"/>
    <property type="match status" value="1"/>
</dbReference>
<dbReference type="EMBL" id="JAEAOA010000432">
    <property type="protein sequence ID" value="KAK3597732.1"/>
    <property type="molecule type" value="Genomic_DNA"/>
</dbReference>
<evidence type="ECO:0000313" key="3">
    <source>
        <dbReference type="EMBL" id="KAK3597732.1"/>
    </source>
</evidence>
<feature type="region of interest" description="Disordered" evidence="2">
    <location>
        <begin position="1"/>
        <end position="22"/>
    </location>
</feature>
<dbReference type="InterPro" id="IPR033336">
    <property type="entry name" value="SAXO1/2"/>
</dbReference>
<dbReference type="GO" id="GO:0005856">
    <property type="term" value="C:cytoskeleton"/>
    <property type="evidence" value="ECO:0007669"/>
    <property type="project" value="TreeGrafter"/>
</dbReference>